<evidence type="ECO:0000259" key="1">
    <source>
        <dbReference type="Pfam" id="PF12728"/>
    </source>
</evidence>
<proteinExistence type="predicted"/>
<dbReference type="InterPro" id="IPR041657">
    <property type="entry name" value="HTH_17"/>
</dbReference>
<accession>A0ABV0M2P3</accession>
<reference evidence="2 3" key="1">
    <citation type="submission" date="2024-05" db="EMBL/GenBank/DDBJ databases">
        <title>Neorhizobium sp. Rsf11, a plant growth promoting and heavy metal resistant PAH-degrader.</title>
        <authorList>
            <person name="Golubev S.N."/>
            <person name="Muratova A.Y."/>
            <person name="Markelova M.I."/>
        </authorList>
    </citation>
    <scope>NUCLEOTIDE SEQUENCE [LARGE SCALE GENOMIC DNA]</scope>
    <source>
        <strain evidence="2 3">Rsf11</strain>
    </source>
</reference>
<organism evidence="2 3">
    <name type="scientific">Neorhizobium phenanthreniclasticum</name>
    <dbReference type="NCBI Taxonomy" id="3157917"/>
    <lineage>
        <taxon>Bacteria</taxon>
        <taxon>Pseudomonadati</taxon>
        <taxon>Pseudomonadota</taxon>
        <taxon>Alphaproteobacteria</taxon>
        <taxon>Hyphomicrobiales</taxon>
        <taxon>Rhizobiaceae</taxon>
        <taxon>Rhizobium/Agrobacterium group</taxon>
        <taxon>Neorhizobium</taxon>
    </lineage>
</organism>
<evidence type="ECO:0000313" key="3">
    <source>
        <dbReference type="Proteomes" id="UP001496627"/>
    </source>
</evidence>
<dbReference type="Proteomes" id="UP001496627">
    <property type="component" value="Unassembled WGS sequence"/>
</dbReference>
<dbReference type="RefSeq" id="WP_348863171.1">
    <property type="nucleotide sequence ID" value="NZ_JBEAAL010000009.1"/>
</dbReference>
<feature type="domain" description="Helix-turn-helix" evidence="1">
    <location>
        <begin position="17"/>
        <end position="62"/>
    </location>
</feature>
<sequence>MNAANDNAIEGDLLMGAPAIAKFLGVTQRQVYRLCYDGIAPHFKLGGSVAARRSTLAKWMAEAERASA</sequence>
<keyword evidence="3" id="KW-1185">Reference proteome</keyword>
<comment type="caution">
    <text evidence="2">The sequence shown here is derived from an EMBL/GenBank/DDBJ whole genome shotgun (WGS) entry which is preliminary data.</text>
</comment>
<name>A0ABV0M2P3_9HYPH</name>
<dbReference type="EMBL" id="JBEAAL010000009">
    <property type="protein sequence ID" value="MEQ1406142.1"/>
    <property type="molecule type" value="Genomic_DNA"/>
</dbReference>
<dbReference type="Pfam" id="PF12728">
    <property type="entry name" value="HTH_17"/>
    <property type="match status" value="1"/>
</dbReference>
<gene>
    <name evidence="2" type="ORF">ABK249_14470</name>
</gene>
<protein>
    <submittedName>
        <fullName evidence="2">Helix-turn-helix domain-containing protein</fullName>
    </submittedName>
</protein>
<evidence type="ECO:0000313" key="2">
    <source>
        <dbReference type="EMBL" id="MEQ1406142.1"/>
    </source>
</evidence>